<dbReference type="EMBL" id="BIFR01000002">
    <property type="protein sequence ID" value="GCE14730.1"/>
    <property type="molecule type" value="Genomic_DNA"/>
</dbReference>
<keyword evidence="2" id="KW-0418">Kinase</keyword>
<dbReference type="GO" id="GO:0016301">
    <property type="term" value="F:kinase activity"/>
    <property type="evidence" value="ECO:0007669"/>
    <property type="project" value="UniProtKB-KW"/>
</dbReference>
<feature type="domain" description="ATPase BadF/BadG/BcrA/BcrD type" evidence="1">
    <location>
        <begin position="19"/>
        <end position="309"/>
    </location>
</feature>
<protein>
    <submittedName>
        <fullName evidence="2">N-acetylglucosamine kinase</fullName>
    </submittedName>
</protein>
<dbReference type="InterPro" id="IPR002731">
    <property type="entry name" value="ATPase_BadF"/>
</dbReference>
<organism evidence="2 3">
    <name type="scientific">Tengunoibacter tsumagoiensis</name>
    <dbReference type="NCBI Taxonomy" id="2014871"/>
    <lineage>
        <taxon>Bacteria</taxon>
        <taxon>Bacillati</taxon>
        <taxon>Chloroflexota</taxon>
        <taxon>Ktedonobacteria</taxon>
        <taxon>Ktedonobacterales</taxon>
        <taxon>Dictyobacteraceae</taxon>
        <taxon>Tengunoibacter</taxon>
    </lineage>
</organism>
<dbReference type="OrthoDB" id="9772633at2"/>
<keyword evidence="3" id="KW-1185">Reference proteome</keyword>
<reference evidence="3" key="1">
    <citation type="submission" date="2018-12" db="EMBL/GenBank/DDBJ databases">
        <title>Tengunoibacter tsumagoiensis gen. nov., sp. nov., Dictyobacter kobayashii sp. nov., D. alpinus sp. nov., and D. joshuensis sp. nov. and description of Dictyobacteraceae fam. nov. within the order Ktedonobacterales isolated from Tengu-no-mugimeshi.</title>
        <authorList>
            <person name="Wang C.M."/>
            <person name="Zheng Y."/>
            <person name="Sakai Y."/>
            <person name="Toyoda A."/>
            <person name="Minakuchi Y."/>
            <person name="Abe K."/>
            <person name="Yokota A."/>
            <person name="Yabe S."/>
        </authorList>
    </citation>
    <scope>NUCLEOTIDE SEQUENCE [LARGE SCALE GENOMIC DNA]</scope>
    <source>
        <strain evidence="3">Uno3</strain>
    </source>
</reference>
<dbReference type="RefSeq" id="WP_126582269.1">
    <property type="nucleotide sequence ID" value="NZ_BIFR01000002.1"/>
</dbReference>
<dbReference type="Pfam" id="PF01869">
    <property type="entry name" value="BcrAD_BadFG"/>
    <property type="match status" value="1"/>
</dbReference>
<evidence type="ECO:0000313" key="2">
    <source>
        <dbReference type="EMBL" id="GCE14730.1"/>
    </source>
</evidence>
<sequence>MSTTFPQEPPEGLSHQYYLGIDGGGSKTLAVIVNAQGTEVGRGSAGGANYMAMGLETALSHLRSAVEAACQQAQIQLPVRIAWLGLAGIDRPQDRELLLPHLQFLAHHIELTNDANLALSALDQAMGVVLIAGTGSIAVGRNAQGVEARAGGWGHLLGDEGSGYTLGQQALQAAVRAADGRAPQTLLLNVILQHWRLACADDLLPQVYTNQNKAEIAQLSTCVFQAWQQGDSSAAQIVWEGAKELALAVHTVSRKLGLEAQPLPLALVGGLLLHQPEYRQLVLNFLQEWQTPGQVVLVAEPALSAARGALTLSTLL</sequence>
<dbReference type="AlphaFoldDB" id="A0A402A6G8"/>
<proteinExistence type="predicted"/>
<dbReference type="CDD" id="cd24007">
    <property type="entry name" value="ASKHA_NBD_eukNAGK-like"/>
    <property type="match status" value="1"/>
</dbReference>
<dbReference type="Gene3D" id="3.30.420.40">
    <property type="match status" value="2"/>
</dbReference>
<dbReference type="SUPFAM" id="SSF53067">
    <property type="entry name" value="Actin-like ATPase domain"/>
    <property type="match status" value="2"/>
</dbReference>
<keyword evidence="2" id="KW-0808">Transferase</keyword>
<gene>
    <name evidence="2" type="ORF">KTT_45890</name>
</gene>
<evidence type="ECO:0000313" key="3">
    <source>
        <dbReference type="Proteomes" id="UP000287352"/>
    </source>
</evidence>
<accession>A0A402A6G8</accession>
<dbReference type="PANTHER" id="PTHR43190">
    <property type="entry name" value="N-ACETYL-D-GLUCOSAMINE KINASE"/>
    <property type="match status" value="1"/>
</dbReference>
<comment type="caution">
    <text evidence="2">The sequence shown here is derived from an EMBL/GenBank/DDBJ whole genome shotgun (WGS) entry which is preliminary data.</text>
</comment>
<evidence type="ECO:0000259" key="1">
    <source>
        <dbReference type="Pfam" id="PF01869"/>
    </source>
</evidence>
<dbReference type="InterPro" id="IPR043129">
    <property type="entry name" value="ATPase_NBD"/>
</dbReference>
<dbReference type="Proteomes" id="UP000287352">
    <property type="component" value="Unassembled WGS sequence"/>
</dbReference>
<dbReference type="InterPro" id="IPR052519">
    <property type="entry name" value="Euk-type_GlcNAc_Kinase"/>
</dbReference>
<dbReference type="PANTHER" id="PTHR43190:SF3">
    <property type="entry name" value="N-ACETYL-D-GLUCOSAMINE KINASE"/>
    <property type="match status" value="1"/>
</dbReference>
<name>A0A402A6G8_9CHLR</name>